<keyword evidence="2" id="KW-1185">Reference proteome</keyword>
<evidence type="ECO:0000313" key="1">
    <source>
        <dbReference type="EMBL" id="ORY89506.1"/>
    </source>
</evidence>
<evidence type="ECO:0000313" key="2">
    <source>
        <dbReference type="Proteomes" id="UP000242180"/>
    </source>
</evidence>
<reference evidence="1 2" key="1">
    <citation type="submission" date="2016-07" db="EMBL/GenBank/DDBJ databases">
        <title>Pervasive Adenine N6-methylation of Active Genes in Fungi.</title>
        <authorList>
            <consortium name="DOE Joint Genome Institute"/>
            <person name="Mondo S.J."/>
            <person name="Dannebaum R.O."/>
            <person name="Kuo R.C."/>
            <person name="Labutti K."/>
            <person name="Haridas S."/>
            <person name="Kuo A."/>
            <person name="Salamov A."/>
            <person name="Ahrendt S.R."/>
            <person name="Lipzen A."/>
            <person name="Sullivan W."/>
            <person name="Andreopoulos W.B."/>
            <person name="Clum A."/>
            <person name="Lindquist E."/>
            <person name="Daum C."/>
            <person name="Ramamoorthy G.K."/>
            <person name="Gryganskyi A."/>
            <person name="Culley D."/>
            <person name="Magnuson J.K."/>
            <person name="James T.Y."/>
            <person name="O'Malley M.A."/>
            <person name="Stajich J.E."/>
            <person name="Spatafora J.W."/>
            <person name="Visel A."/>
            <person name="Grigoriev I.V."/>
        </authorList>
    </citation>
    <scope>NUCLEOTIDE SEQUENCE [LARGE SCALE GENOMIC DNA]</scope>
    <source>
        <strain evidence="1 2">NRRL 2496</strain>
    </source>
</reference>
<comment type="caution">
    <text evidence="1">The sequence shown here is derived from an EMBL/GenBank/DDBJ whole genome shotgun (WGS) entry which is preliminary data.</text>
</comment>
<gene>
    <name evidence="1" type="ORF">BCR43DRAFT_519378</name>
</gene>
<dbReference type="InParanoid" id="A0A1X2H0B7"/>
<accession>A0A1X2H0B7</accession>
<dbReference type="EMBL" id="MCGN01000016">
    <property type="protein sequence ID" value="ORY89506.1"/>
    <property type="molecule type" value="Genomic_DNA"/>
</dbReference>
<dbReference type="OrthoDB" id="2269335at2759"/>
<name>A0A1X2H0B7_SYNRA</name>
<protein>
    <submittedName>
        <fullName evidence="1">Uncharacterized protein</fullName>
    </submittedName>
</protein>
<organism evidence="1 2">
    <name type="scientific">Syncephalastrum racemosum</name>
    <name type="common">Filamentous fungus</name>
    <dbReference type="NCBI Taxonomy" id="13706"/>
    <lineage>
        <taxon>Eukaryota</taxon>
        <taxon>Fungi</taxon>
        <taxon>Fungi incertae sedis</taxon>
        <taxon>Mucoromycota</taxon>
        <taxon>Mucoromycotina</taxon>
        <taxon>Mucoromycetes</taxon>
        <taxon>Mucorales</taxon>
        <taxon>Syncephalastraceae</taxon>
        <taxon>Syncephalastrum</taxon>
    </lineage>
</organism>
<sequence length="358" mass="40351">MSSSNANPSGASSISVIAGKKRRFNADATIRRAREKLQELYSGNVLKVVTKKAAKYLVLYAYGPETSRDDDIRMFVATKVLRPLLLEDEHEAIEAIKDCRSPADLARIESRLATTGLSPRLQYIKTAISHMSHLWDSGVLNLEHGEDWFRVNVYGPLWDAAFLDERGYVSVRAENKPLLQVGRKLDTTRVDFIYRHPQSHRDVLFGEEKKDQSGVPADLKKSDTLRSEHLYHWSTKVAQRYKDVASRHLESISVQWAGLQASVYGSCYFTVRSSGSSQSVILHYLKHRFAVPASRDAPLAYEHLGECLVAAITLQRHAVLTNDMLTVLDAANGDPEDLARTHDSVERELHEISQKYFA</sequence>
<dbReference type="Proteomes" id="UP000242180">
    <property type="component" value="Unassembled WGS sequence"/>
</dbReference>
<proteinExistence type="predicted"/>
<dbReference type="AlphaFoldDB" id="A0A1X2H0B7"/>